<dbReference type="PANTHER" id="PTHR11994">
    <property type="entry name" value="60S RIBOSOMAL PROTEIN L11-RELATED"/>
    <property type="match status" value="1"/>
</dbReference>
<feature type="domain" description="Large ribosomal subunit protein uL5 N-terminal" evidence="4">
    <location>
        <begin position="17"/>
        <end position="70"/>
    </location>
</feature>
<dbReference type="Gene3D" id="3.30.1440.10">
    <property type="match status" value="1"/>
</dbReference>
<sequence>MNASSPAPTAQAQTTENVNRAVRIIKVVVNAGVGQSGEPRQKAERVLQMITHQKPIATRSHSTNRDFGIRAGQEIGAKVTLRGPSAVDFLNRAFEARDRQLDPDSIDRNGNFSFGIGDYTDFTGMKYDPEIGIHG</sequence>
<evidence type="ECO:0000313" key="6">
    <source>
        <dbReference type="EMBL" id="EQD35576.1"/>
    </source>
</evidence>
<keyword evidence="3" id="KW-0687">Ribonucleoprotein</keyword>
<dbReference type="InterPro" id="IPR002132">
    <property type="entry name" value="Ribosomal_uL5"/>
</dbReference>
<proteinExistence type="inferred from homology"/>
<evidence type="ECO:0000259" key="4">
    <source>
        <dbReference type="Pfam" id="PF00281"/>
    </source>
</evidence>
<dbReference type="SUPFAM" id="SSF55282">
    <property type="entry name" value="RL5-like"/>
    <property type="match status" value="1"/>
</dbReference>
<evidence type="ECO:0000256" key="1">
    <source>
        <dbReference type="ARBA" id="ARBA00008553"/>
    </source>
</evidence>
<comment type="similarity">
    <text evidence="1">Belongs to the universal ribosomal protein uL5 family.</text>
</comment>
<name>T0YJI8_9ZZZZ</name>
<keyword evidence="2 6" id="KW-0689">Ribosomal protein</keyword>
<dbReference type="InterPro" id="IPR031309">
    <property type="entry name" value="Ribosomal_uL5_C"/>
</dbReference>
<protein>
    <submittedName>
        <fullName evidence="6">50S ribosomal protein L5P</fullName>
    </submittedName>
</protein>
<dbReference type="GO" id="GO:0006412">
    <property type="term" value="P:translation"/>
    <property type="evidence" value="ECO:0007669"/>
    <property type="project" value="InterPro"/>
</dbReference>
<organism evidence="6">
    <name type="scientific">mine drainage metagenome</name>
    <dbReference type="NCBI Taxonomy" id="410659"/>
    <lineage>
        <taxon>unclassified sequences</taxon>
        <taxon>metagenomes</taxon>
        <taxon>ecological metagenomes</taxon>
    </lineage>
</organism>
<dbReference type="InterPro" id="IPR031310">
    <property type="entry name" value="Ribosomal_uL5_N"/>
</dbReference>
<feature type="domain" description="Large ribosomal subunit protein uL5 C-terminal" evidence="5">
    <location>
        <begin position="74"/>
        <end position="135"/>
    </location>
</feature>
<dbReference type="PIRSF" id="PIRSF002161">
    <property type="entry name" value="Ribosomal_L5"/>
    <property type="match status" value="1"/>
</dbReference>
<dbReference type="InterPro" id="IPR022803">
    <property type="entry name" value="Ribosomal_uL5_dom_sf"/>
</dbReference>
<feature type="non-terminal residue" evidence="6">
    <location>
        <position position="135"/>
    </location>
</feature>
<dbReference type="GO" id="GO:0005840">
    <property type="term" value="C:ribosome"/>
    <property type="evidence" value="ECO:0007669"/>
    <property type="project" value="UniProtKB-KW"/>
</dbReference>
<reference evidence="6" key="1">
    <citation type="submission" date="2013-08" db="EMBL/GenBank/DDBJ databases">
        <authorList>
            <person name="Mendez C."/>
            <person name="Richter M."/>
            <person name="Ferrer M."/>
            <person name="Sanchez J."/>
        </authorList>
    </citation>
    <scope>NUCLEOTIDE SEQUENCE</scope>
</reference>
<dbReference type="Pfam" id="PF00673">
    <property type="entry name" value="Ribosomal_L5_C"/>
    <property type="match status" value="1"/>
</dbReference>
<evidence type="ECO:0000259" key="5">
    <source>
        <dbReference type="Pfam" id="PF00673"/>
    </source>
</evidence>
<evidence type="ECO:0000256" key="2">
    <source>
        <dbReference type="ARBA" id="ARBA00022980"/>
    </source>
</evidence>
<dbReference type="EMBL" id="AUZY01011253">
    <property type="protein sequence ID" value="EQD35576.1"/>
    <property type="molecule type" value="Genomic_DNA"/>
</dbReference>
<comment type="caution">
    <text evidence="6">The sequence shown here is derived from an EMBL/GenBank/DDBJ whole genome shotgun (WGS) entry which is preliminary data.</text>
</comment>
<dbReference type="GO" id="GO:1990904">
    <property type="term" value="C:ribonucleoprotein complex"/>
    <property type="evidence" value="ECO:0007669"/>
    <property type="project" value="UniProtKB-KW"/>
</dbReference>
<gene>
    <name evidence="6" type="ORF">B1B_16875</name>
</gene>
<reference evidence="6" key="2">
    <citation type="journal article" date="2014" name="ISME J.">
        <title>Microbial stratification in low pH oxic and suboxic macroscopic growths along an acid mine drainage.</title>
        <authorList>
            <person name="Mendez-Garcia C."/>
            <person name="Mesa V."/>
            <person name="Sprenger R.R."/>
            <person name="Richter M."/>
            <person name="Diez M.S."/>
            <person name="Solano J."/>
            <person name="Bargiela R."/>
            <person name="Golyshina O.V."/>
            <person name="Manteca A."/>
            <person name="Ramos J.L."/>
            <person name="Gallego J.R."/>
            <person name="Llorente I."/>
            <person name="Martins Dos Santos V.A."/>
            <person name="Jensen O.N."/>
            <person name="Pelaez A.I."/>
            <person name="Sanchez J."/>
            <person name="Ferrer M."/>
        </authorList>
    </citation>
    <scope>NUCLEOTIDE SEQUENCE</scope>
</reference>
<dbReference type="GO" id="GO:0003735">
    <property type="term" value="F:structural constituent of ribosome"/>
    <property type="evidence" value="ECO:0007669"/>
    <property type="project" value="InterPro"/>
</dbReference>
<dbReference type="AlphaFoldDB" id="T0YJI8"/>
<evidence type="ECO:0000256" key="3">
    <source>
        <dbReference type="ARBA" id="ARBA00023274"/>
    </source>
</evidence>
<dbReference type="Pfam" id="PF00281">
    <property type="entry name" value="Ribosomal_L5"/>
    <property type="match status" value="1"/>
</dbReference>
<accession>T0YJI8</accession>